<gene>
    <name evidence="2" type="ORF">CHARACLAT_008304</name>
</gene>
<keyword evidence="3" id="KW-1185">Reference proteome</keyword>
<keyword evidence="1" id="KW-0472">Membrane</keyword>
<comment type="caution">
    <text evidence="2">The sequence shown here is derived from an EMBL/GenBank/DDBJ whole genome shotgun (WGS) entry which is preliminary data.</text>
</comment>
<proteinExistence type="predicted"/>
<sequence length="104" mass="11972">MHKSGKLSVSYSCLDHEYFCPRRLNRTRNICLSDDLILISFFYFYAYFSAYFFSCDPVDTGSFCTLQPHYTDQHNAAVSIEIMVYASQAGFEETKISKAKPHNA</sequence>
<dbReference type="EMBL" id="JAHUTJ010057861">
    <property type="protein sequence ID" value="MED6286652.1"/>
    <property type="molecule type" value="Genomic_DNA"/>
</dbReference>
<evidence type="ECO:0000313" key="2">
    <source>
        <dbReference type="EMBL" id="MED6286652.1"/>
    </source>
</evidence>
<evidence type="ECO:0000256" key="1">
    <source>
        <dbReference type="SAM" id="Phobius"/>
    </source>
</evidence>
<evidence type="ECO:0000313" key="3">
    <source>
        <dbReference type="Proteomes" id="UP001352852"/>
    </source>
</evidence>
<feature type="transmembrane region" description="Helical" evidence="1">
    <location>
        <begin position="36"/>
        <end position="54"/>
    </location>
</feature>
<reference evidence="2 3" key="1">
    <citation type="submission" date="2021-06" db="EMBL/GenBank/DDBJ databases">
        <authorList>
            <person name="Palmer J.M."/>
        </authorList>
    </citation>
    <scope>NUCLEOTIDE SEQUENCE [LARGE SCALE GENOMIC DNA]</scope>
    <source>
        <strain evidence="2 3">CL_MEX2019</strain>
        <tissue evidence="2">Muscle</tissue>
    </source>
</reference>
<keyword evidence="1" id="KW-1133">Transmembrane helix</keyword>
<accession>A0ABU7EHC6</accession>
<organism evidence="2 3">
    <name type="scientific">Characodon lateralis</name>
    <dbReference type="NCBI Taxonomy" id="208331"/>
    <lineage>
        <taxon>Eukaryota</taxon>
        <taxon>Metazoa</taxon>
        <taxon>Chordata</taxon>
        <taxon>Craniata</taxon>
        <taxon>Vertebrata</taxon>
        <taxon>Euteleostomi</taxon>
        <taxon>Actinopterygii</taxon>
        <taxon>Neopterygii</taxon>
        <taxon>Teleostei</taxon>
        <taxon>Neoteleostei</taxon>
        <taxon>Acanthomorphata</taxon>
        <taxon>Ovalentaria</taxon>
        <taxon>Atherinomorphae</taxon>
        <taxon>Cyprinodontiformes</taxon>
        <taxon>Goodeidae</taxon>
        <taxon>Characodon</taxon>
    </lineage>
</organism>
<keyword evidence="1" id="KW-0812">Transmembrane</keyword>
<dbReference type="Proteomes" id="UP001352852">
    <property type="component" value="Unassembled WGS sequence"/>
</dbReference>
<name>A0ABU7EHC6_9TELE</name>
<protein>
    <submittedName>
        <fullName evidence="2">Uncharacterized protein</fullName>
    </submittedName>
</protein>